<sequence>MFAARRVLNVRRGTGGKPRGGQRSRTWSGLCGGPRGGPGSQNDVYRQSDHESETRLGYYPAPVLSFSGQRRATVLSVLHVLATDTFGNRNIIESP</sequence>
<dbReference type="AlphaFoldDB" id="A0A6A4SJW2"/>
<accession>A0A6A4SJW2</accession>
<feature type="compositionally biased region" description="Gly residues" evidence="1">
    <location>
        <begin position="30"/>
        <end position="39"/>
    </location>
</feature>
<organism evidence="2 3">
    <name type="scientific">Scophthalmus maximus</name>
    <name type="common">Turbot</name>
    <name type="synonym">Psetta maxima</name>
    <dbReference type="NCBI Taxonomy" id="52904"/>
    <lineage>
        <taxon>Eukaryota</taxon>
        <taxon>Metazoa</taxon>
        <taxon>Chordata</taxon>
        <taxon>Craniata</taxon>
        <taxon>Vertebrata</taxon>
        <taxon>Euteleostomi</taxon>
        <taxon>Actinopterygii</taxon>
        <taxon>Neopterygii</taxon>
        <taxon>Teleostei</taxon>
        <taxon>Neoteleostei</taxon>
        <taxon>Acanthomorphata</taxon>
        <taxon>Carangaria</taxon>
        <taxon>Pleuronectiformes</taxon>
        <taxon>Pleuronectoidei</taxon>
        <taxon>Scophthalmidae</taxon>
        <taxon>Scophthalmus</taxon>
    </lineage>
</organism>
<evidence type="ECO:0000256" key="1">
    <source>
        <dbReference type="SAM" id="MobiDB-lite"/>
    </source>
</evidence>
<dbReference type="EMBL" id="VEVO01000013">
    <property type="protein sequence ID" value="KAF0032815.1"/>
    <property type="molecule type" value="Genomic_DNA"/>
</dbReference>
<reference evidence="2 3" key="1">
    <citation type="submission" date="2019-06" db="EMBL/GenBank/DDBJ databases">
        <title>Draft genomes of female and male turbot (Scophthalmus maximus).</title>
        <authorList>
            <person name="Xu H."/>
            <person name="Xu X.-W."/>
            <person name="Shao C."/>
            <person name="Chen S."/>
        </authorList>
    </citation>
    <scope>NUCLEOTIDE SEQUENCE [LARGE SCALE GENOMIC DNA]</scope>
    <source>
        <strain evidence="2">Ysfricsl-2016a</strain>
        <tissue evidence="2">Blood</tissue>
    </source>
</reference>
<name>A0A6A4SJW2_SCOMX</name>
<feature type="region of interest" description="Disordered" evidence="1">
    <location>
        <begin position="1"/>
        <end position="52"/>
    </location>
</feature>
<protein>
    <submittedName>
        <fullName evidence="2">Uncharacterized protein</fullName>
    </submittedName>
</protein>
<evidence type="ECO:0000313" key="2">
    <source>
        <dbReference type="EMBL" id="KAF0032815.1"/>
    </source>
</evidence>
<dbReference type="Proteomes" id="UP000438429">
    <property type="component" value="Unassembled WGS sequence"/>
</dbReference>
<comment type="caution">
    <text evidence="2">The sequence shown here is derived from an EMBL/GenBank/DDBJ whole genome shotgun (WGS) entry which is preliminary data.</text>
</comment>
<evidence type="ECO:0000313" key="3">
    <source>
        <dbReference type="Proteomes" id="UP000438429"/>
    </source>
</evidence>
<gene>
    <name evidence="2" type="ORF">F2P81_015105</name>
</gene>
<proteinExistence type="predicted"/>